<dbReference type="Proteomes" id="UP000753802">
    <property type="component" value="Unassembled WGS sequence"/>
</dbReference>
<evidence type="ECO:0000313" key="2">
    <source>
        <dbReference type="Proteomes" id="UP000753802"/>
    </source>
</evidence>
<name>A0ABW9ZX93_9BACT</name>
<evidence type="ECO:0000313" key="1">
    <source>
        <dbReference type="EMBL" id="NCI51150.1"/>
    </source>
</evidence>
<keyword evidence="2" id="KW-1185">Reference proteome</keyword>
<dbReference type="EMBL" id="JAACJS010000015">
    <property type="protein sequence ID" value="NCI51150.1"/>
    <property type="molecule type" value="Genomic_DNA"/>
</dbReference>
<dbReference type="RefSeq" id="WP_161819442.1">
    <property type="nucleotide sequence ID" value="NZ_JAACJS010000015.1"/>
</dbReference>
<proteinExistence type="predicted"/>
<comment type="caution">
    <text evidence="1">The sequence shown here is derived from an EMBL/GenBank/DDBJ whole genome shotgun (WGS) entry which is preliminary data.</text>
</comment>
<sequence>MKKLIFTVYVAALVALVPAVIAGYLNRSKKAGDVKTEETLARESDNRHDDGSILHLVRTF</sequence>
<protein>
    <submittedName>
        <fullName evidence="1">Uncharacterized protein</fullName>
    </submittedName>
</protein>
<accession>A0ABW9ZX93</accession>
<gene>
    <name evidence="1" type="ORF">GWC95_14555</name>
</gene>
<organism evidence="1 2">
    <name type="scientific">Sediminibacterium roseum</name>
    <dbReference type="NCBI Taxonomy" id="1978412"/>
    <lineage>
        <taxon>Bacteria</taxon>
        <taxon>Pseudomonadati</taxon>
        <taxon>Bacteroidota</taxon>
        <taxon>Chitinophagia</taxon>
        <taxon>Chitinophagales</taxon>
        <taxon>Chitinophagaceae</taxon>
        <taxon>Sediminibacterium</taxon>
    </lineage>
</organism>
<reference evidence="1 2" key="1">
    <citation type="submission" date="2020-01" db="EMBL/GenBank/DDBJ databases">
        <title>Genome analysis.</title>
        <authorList>
            <person name="Wu S."/>
            <person name="Wang G."/>
        </authorList>
    </citation>
    <scope>NUCLEOTIDE SEQUENCE [LARGE SCALE GENOMIC DNA]</scope>
    <source>
        <strain evidence="1 2">SYL130</strain>
    </source>
</reference>